<dbReference type="RefSeq" id="WP_060818576.1">
    <property type="nucleotide sequence ID" value="NZ_FCOC02000004.1"/>
</dbReference>
<dbReference type="EMBL" id="FCOC02000004">
    <property type="protein sequence ID" value="SAL25529.1"/>
    <property type="molecule type" value="Genomic_DNA"/>
</dbReference>
<reference evidence="3 4" key="1">
    <citation type="submission" date="2016-01" db="EMBL/GenBank/DDBJ databases">
        <authorList>
            <person name="Oliw E.H."/>
        </authorList>
    </citation>
    <scope>NUCLEOTIDE SEQUENCE [LARGE SCALE GENOMIC DNA]</scope>
    <source>
        <strain evidence="3">LMG 22029</strain>
    </source>
</reference>
<dbReference type="OrthoDB" id="9134433at2"/>
<evidence type="ECO:0000313" key="3">
    <source>
        <dbReference type="EMBL" id="SAL25529.1"/>
    </source>
</evidence>
<dbReference type="AlphaFoldDB" id="A0A158G1L9"/>
<dbReference type="Proteomes" id="UP000054893">
    <property type="component" value="Unassembled WGS sequence"/>
</dbReference>
<feature type="chain" id="PRO_5007810299" description="Secreted protein" evidence="2">
    <location>
        <begin position="35"/>
        <end position="97"/>
    </location>
</feature>
<organism evidence="3 4">
    <name type="scientific">Caballeronia sordidicola</name>
    <name type="common">Burkholderia sordidicola</name>
    <dbReference type="NCBI Taxonomy" id="196367"/>
    <lineage>
        <taxon>Bacteria</taxon>
        <taxon>Pseudomonadati</taxon>
        <taxon>Pseudomonadota</taxon>
        <taxon>Betaproteobacteria</taxon>
        <taxon>Burkholderiales</taxon>
        <taxon>Burkholderiaceae</taxon>
        <taxon>Caballeronia</taxon>
    </lineage>
</organism>
<evidence type="ECO:0000256" key="1">
    <source>
        <dbReference type="SAM" id="MobiDB-lite"/>
    </source>
</evidence>
<feature type="region of interest" description="Disordered" evidence="1">
    <location>
        <begin position="38"/>
        <end position="97"/>
    </location>
</feature>
<name>A0A158G1L9_CABSO</name>
<feature type="compositionally biased region" description="Polar residues" evidence="1">
    <location>
        <begin position="64"/>
        <end position="78"/>
    </location>
</feature>
<keyword evidence="2" id="KW-0732">Signal</keyword>
<gene>
    <name evidence="3" type="ORF">AWB64_02065</name>
</gene>
<accession>A0A158G1L9</accession>
<evidence type="ECO:0000256" key="2">
    <source>
        <dbReference type="SAM" id="SignalP"/>
    </source>
</evidence>
<proteinExistence type="predicted"/>
<evidence type="ECO:0008006" key="5">
    <source>
        <dbReference type="Google" id="ProtNLM"/>
    </source>
</evidence>
<feature type="signal peptide" evidence="2">
    <location>
        <begin position="1"/>
        <end position="34"/>
    </location>
</feature>
<feature type="compositionally biased region" description="Polar residues" evidence="1">
    <location>
        <begin position="38"/>
        <end position="56"/>
    </location>
</feature>
<protein>
    <recommendedName>
        <fullName evidence="5">Secreted protein</fullName>
    </recommendedName>
</protein>
<feature type="compositionally biased region" description="Basic and acidic residues" evidence="1">
    <location>
        <begin position="85"/>
        <end position="97"/>
    </location>
</feature>
<sequence>MRVQTQQIFRISTAAVLAAAGLLIALLAPGRAFAARTSTTERVSRSNTPLAASVTQPVDIMTTDEGTTQLPASGNTELPATPDTPRPHHDRPPAHLP</sequence>
<evidence type="ECO:0000313" key="4">
    <source>
        <dbReference type="Proteomes" id="UP000054893"/>
    </source>
</evidence>